<reference evidence="2" key="1">
    <citation type="submission" date="2022-12" db="EMBL/GenBank/DDBJ databases">
        <authorList>
            <person name="Petersen C."/>
        </authorList>
    </citation>
    <scope>NUCLEOTIDE SEQUENCE</scope>
    <source>
        <strain evidence="2">IBT 3081</strain>
    </source>
</reference>
<dbReference type="InterPro" id="IPR029058">
    <property type="entry name" value="AB_hydrolase_fold"/>
</dbReference>
<dbReference type="PANTHER" id="PTHR43798">
    <property type="entry name" value="MONOACYLGLYCEROL LIPASE"/>
    <property type="match status" value="1"/>
</dbReference>
<dbReference type="Pfam" id="PF00561">
    <property type="entry name" value="Abhydrolase_1"/>
    <property type="match status" value="1"/>
</dbReference>
<keyword evidence="2" id="KW-0378">Hydrolase</keyword>
<dbReference type="SUPFAM" id="SSF53474">
    <property type="entry name" value="alpha/beta-Hydrolases"/>
    <property type="match status" value="1"/>
</dbReference>
<dbReference type="GeneID" id="81460380"/>
<dbReference type="GO" id="GO:0016020">
    <property type="term" value="C:membrane"/>
    <property type="evidence" value="ECO:0007669"/>
    <property type="project" value="TreeGrafter"/>
</dbReference>
<dbReference type="GO" id="GO:0047372">
    <property type="term" value="F:monoacylglycerol lipase activity"/>
    <property type="evidence" value="ECO:0007669"/>
    <property type="project" value="TreeGrafter"/>
</dbReference>
<evidence type="ECO:0000259" key="1">
    <source>
        <dbReference type="Pfam" id="PF00561"/>
    </source>
</evidence>
<dbReference type="AlphaFoldDB" id="A0A9W9VLY2"/>
<dbReference type="GO" id="GO:0046464">
    <property type="term" value="P:acylglycerol catabolic process"/>
    <property type="evidence" value="ECO:0007669"/>
    <property type="project" value="TreeGrafter"/>
</dbReference>
<feature type="domain" description="AB hydrolase-1" evidence="1">
    <location>
        <begin position="30"/>
        <end position="271"/>
    </location>
</feature>
<keyword evidence="3" id="KW-1185">Reference proteome</keyword>
<dbReference type="Proteomes" id="UP001147752">
    <property type="component" value="Unassembled WGS sequence"/>
</dbReference>
<organism evidence="2 3">
    <name type="scientific">Penicillium concentricum</name>
    <dbReference type="NCBI Taxonomy" id="293559"/>
    <lineage>
        <taxon>Eukaryota</taxon>
        <taxon>Fungi</taxon>
        <taxon>Dikarya</taxon>
        <taxon>Ascomycota</taxon>
        <taxon>Pezizomycotina</taxon>
        <taxon>Eurotiomycetes</taxon>
        <taxon>Eurotiomycetidae</taxon>
        <taxon>Eurotiales</taxon>
        <taxon>Aspergillaceae</taxon>
        <taxon>Penicillium</taxon>
    </lineage>
</organism>
<dbReference type="EMBL" id="JAPZBT010000001">
    <property type="protein sequence ID" value="KAJ5385556.1"/>
    <property type="molecule type" value="Genomic_DNA"/>
</dbReference>
<dbReference type="PRINTS" id="PR00111">
    <property type="entry name" value="ABHYDROLASE"/>
</dbReference>
<dbReference type="RefSeq" id="XP_056585332.1">
    <property type="nucleotide sequence ID" value="XM_056721197.1"/>
</dbReference>
<sequence>MPQLHLSNGQTDYYEINDFTAPWKADETDIVIFQAGIGRHTELLFHLVPLLSGSVRLIRRDLRGHGKSSIGDADGYNYTLDTLVEEMAEFVDKVAKRPVHWVGESTAGMLAIAFAKAYPEKLKSLIIISTPLELGERFMSMTSEPYSSPGEAVRKLGILEWKRTRPVTTLDANQNVESYDMGDFSGEAYKAWDEEMLQKCSSEGIARYFDFITQVDITGLPQDVKTPTLVLSPKNSMASPVAVNQQIASTIQDSRLVIIPSVGHMVYIDQPRATCDAILQWVQDLKQRRSV</sequence>
<reference evidence="2" key="2">
    <citation type="journal article" date="2023" name="IMA Fungus">
        <title>Comparative genomic study of the Penicillium genus elucidates a diverse pangenome and 15 lateral gene transfer events.</title>
        <authorList>
            <person name="Petersen C."/>
            <person name="Sorensen T."/>
            <person name="Nielsen M.R."/>
            <person name="Sondergaard T.E."/>
            <person name="Sorensen J.L."/>
            <person name="Fitzpatrick D.A."/>
            <person name="Frisvad J.C."/>
            <person name="Nielsen K.L."/>
        </authorList>
    </citation>
    <scope>NUCLEOTIDE SEQUENCE</scope>
    <source>
        <strain evidence="2">IBT 3081</strain>
    </source>
</reference>
<dbReference type="PANTHER" id="PTHR43798:SF5">
    <property type="entry name" value="MONOACYLGLYCEROL LIPASE ABHD6"/>
    <property type="match status" value="1"/>
</dbReference>
<dbReference type="InterPro" id="IPR000073">
    <property type="entry name" value="AB_hydrolase_1"/>
</dbReference>
<protein>
    <submittedName>
        <fullName evidence="2">Alpha/Beta hydrolase protein</fullName>
    </submittedName>
</protein>
<name>A0A9W9VLY2_9EURO</name>
<dbReference type="Gene3D" id="3.40.50.1820">
    <property type="entry name" value="alpha/beta hydrolase"/>
    <property type="match status" value="1"/>
</dbReference>
<dbReference type="GO" id="GO:0072330">
    <property type="term" value="P:monocarboxylic acid biosynthetic process"/>
    <property type="evidence" value="ECO:0007669"/>
    <property type="project" value="UniProtKB-ARBA"/>
</dbReference>
<evidence type="ECO:0000313" key="2">
    <source>
        <dbReference type="EMBL" id="KAJ5385556.1"/>
    </source>
</evidence>
<proteinExistence type="predicted"/>
<gene>
    <name evidence="2" type="ORF">N7517_003467</name>
</gene>
<accession>A0A9W9VLY2</accession>
<comment type="caution">
    <text evidence="2">The sequence shown here is derived from an EMBL/GenBank/DDBJ whole genome shotgun (WGS) entry which is preliminary data.</text>
</comment>
<dbReference type="OrthoDB" id="8119704at2759"/>
<dbReference type="InterPro" id="IPR050266">
    <property type="entry name" value="AB_hydrolase_sf"/>
</dbReference>
<dbReference type="GO" id="GO:0017000">
    <property type="term" value="P:antibiotic biosynthetic process"/>
    <property type="evidence" value="ECO:0007669"/>
    <property type="project" value="UniProtKB-ARBA"/>
</dbReference>
<evidence type="ECO:0000313" key="3">
    <source>
        <dbReference type="Proteomes" id="UP001147752"/>
    </source>
</evidence>